<dbReference type="PANTHER" id="PTHR43617">
    <property type="entry name" value="L-AMINO ACID N-ACETYLTRANSFERASE"/>
    <property type="match status" value="1"/>
</dbReference>
<dbReference type="EMBL" id="LXEW01000037">
    <property type="protein sequence ID" value="OAT50497.1"/>
    <property type="molecule type" value="Genomic_DNA"/>
</dbReference>
<dbReference type="InterPro" id="IPR050276">
    <property type="entry name" value="MshD_Acetyltransferase"/>
</dbReference>
<dbReference type="PATRIC" id="fig|1354272.4.peg.2710"/>
<name>A0A1B7JRH3_9GAMM</name>
<dbReference type="CDD" id="cd04301">
    <property type="entry name" value="NAT_SF"/>
    <property type="match status" value="1"/>
</dbReference>
<evidence type="ECO:0000313" key="3">
    <source>
        <dbReference type="Proteomes" id="UP000078224"/>
    </source>
</evidence>
<protein>
    <submittedName>
        <fullName evidence="2">GNAT family acetyltransferase</fullName>
        <ecNumber evidence="2">2.3.1.-</ecNumber>
    </submittedName>
</protein>
<gene>
    <name evidence="2" type="ORF">M998_2659</name>
</gene>
<accession>A0A1B7JRH3</accession>
<keyword evidence="3" id="KW-1185">Reference proteome</keyword>
<dbReference type="AlphaFoldDB" id="A0A1B7JRH3"/>
<proteinExistence type="predicted"/>
<feature type="domain" description="N-acetyltransferase" evidence="1">
    <location>
        <begin position="13"/>
        <end position="216"/>
    </location>
</feature>
<organism evidence="2 3">
    <name type="scientific">Providencia heimbachae ATCC 35613</name>
    <dbReference type="NCBI Taxonomy" id="1354272"/>
    <lineage>
        <taxon>Bacteria</taxon>
        <taxon>Pseudomonadati</taxon>
        <taxon>Pseudomonadota</taxon>
        <taxon>Gammaproteobacteria</taxon>
        <taxon>Enterobacterales</taxon>
        <taxon>Morganellaceae</taxon>
        <taxon>Providencia</taxon>
    </lineage>
</organism>
<comment type="caution">
    <text evidence="2">The sequence shown here is derived from an EMBL/GenBank/DDBJ whole genome shotgun (WGS) entry which is preliminary data.</text>
</comment>
<dbReference type="InterPro" id="IPR016181">
    <property type="entry name" value="Acyl_CoA_acyltransferase"/>
</dbReference>
<keyword evidence="2" id="KW-0012">Acyltransferase</keyword>
<dbReference type="Pfam" id="PF00583">
    <property type="entry name" value="Acetyltransf_1"/>
    <property type="match status" value="1"/>
</dbReference>
<evidence type="ECO:0000313" key="2">
    <source>
        <dbReference type="EMBL" id="OAT50497.1"/>
    </source>
</evidence>
<dbReference type="SUPFAM" id="SSF55729">
    <property type="entry name" value="Acyl-CoA N-acyltransferases (Nat)"/>
    <property type="match status" value="1"/>
</dbReference>
<dbReference type="RefSeq" id="WP_068909279.1">
    <property type="nucleotide sequence ID" value="NZ_LXEW01000037.1"/>
</dbReference>
<dbReference type="OrthoDB" id="9800962at2"/>
<dbReference type="InterPro" id="IPR000182">
    <property type="entry name" value="GNAT_dom"/>
</dbReference>
<sequence length="217" mass="25033">MLNKKSSLDFNHLSIEPLTEYSILASSALFFQSFESKFAKLNIPSKTERQLLVSELWKLQFYSQSEQQVVVMYQGNAIAAFGLAIANNKQLPKFKYWETMFKLSRQFGVINTLKATWICSLFKYTPKENEAYLSYIGVDPQYQGKGIGKYVIHWIIEHVKKSSQANTLSLYVAQENAGAKKLYENLGFNIEKYEKSNLTKFSIGFYGWFYMSYAISS</sequence>
<reference evidence="2 3" key="1">
    <citation type="submission" date="2016-04" db="EMBL/GenBank/DDBJ databases">
        <title>ATOL: Assembling a taxonomically balanced genome-scale reconstruction of the evolutionary history of the Enterobacteriaceae.</title>
        <authorList>
            <person name="Plunkett G.III."/>
            <person name="Neeno-Eckwall E.C."/>
            <person name="Glasner J.D."/>
            <person name="Perna N.T."/>
        </authorList>
    </citation>
    <scope>NUCLEOTIDE SEQUENCE [LARGE SCALE GENOMIC DNA]</scope>
    <source>
        <strain evidence="2 3">ATCC 35613</strain>
    </source>
</reference>
<keyword evidence="2" id="KW-0808">Transferase</keyword>
<dbReference type="Gene3D" id="3.40.630.30">
    <property type="match status" value="1"/>
</dbReference>
<dbReference type="PROSITE" id="PS51186">
    <property type="entry name" value="GNAT"/>
    <property type="match status" value="1"/>
</dbReference>
<evidence type="ECO:0000259" key="1">
    <source>
        <dbReference type="PROSITE" id="PS51186"/>
    </source>
</evidence>
<dbReference type="GO" id="GO:0016747">
    <property type="term" value="F:acyltransferase activity, transferring groups other than amino-acyl groups"/>
    <property type="evidence" value="ECO:0007669"/>
    <property type="project" value="InterPro"/>
</dbReference>
<dbReference type="EC" id="2.3.1.-" evidence="2"/>
<dbReference type="Proteomes" id="UP000078224">
    <property type="component" value="Unassembled WGS sequence"/>
</dbReference>